<dbReference type="RefSeq" id="WP_109347574.1">
    <property type="nucleotide sequence ID" value="NZ_CP029343.1"/>
</dbReference>
<evidence type="ECO:0000259" key="3">
    <source>
        <dbReference type="Pfam" id="PF13511"/>
    </source>
</evidence>
<feature type="compositionally biased region" description="Basic and acidic residues" evidence="1">
    <location>
        <begin position="92"/>
        <end position="115"/>
    </location>
</feature>
<reference evidence="4 5" key="1">
    <citation type="submission" date="2018-05" db="EMBL/GenBank/DDBJ databases">
        <title>Complete genome sequence of Massilia oculi sp. nov. CCUG 43427T (=DSM 26321T), the type strain of M. oculi, and comparison with genome sequences of other Massilia strains.</title>
        <authorList>
            <person name="Zhu B."/>
        </authorList>
    </citation>
    <scope>NUCLEOTIDE SEQUENCE [LARGE SCALE GENOMIC DNA]</scope>
    <source>
        <strain evidence="4 5">CCUG 43427</strain>
    </source>
</reference>
<dbReference type="Pfam" id="PF13511">
    <property type="entry name" value="DUF4124"/>
    <property type="match status" value="1"/>
</dbReference>
<dbReference type="AlphaFoldDB" id="A0A2S2DPP4"/>
<feature type="domain" description="DUF4124" evidence="3">
    <location>
        <begin position="11"/>
        <end position="64"/>
    </location>
</feature>
<evidence type="ECO:0000256" key="1">
    <source>
        <dbReference type="SAM" id="MobiDB-lite"/>
    </source>
</evidence>
<dbReference type="OrthoDB" id="9181422at2"/>
<dbReference type="InterPro" id="IPR025392">
    <property type="entry name" value="DUF4124"/>
</dbReference>
<organism evidence="4 5">
    <name type="scientific">Massilia oculi</name>
    <dbReference type="NCBI Taxonomy" id="945844"/>
    <lineage>
        <taxon>Bacteria</taxon>
        <taxon>Pseudomonadati</taxon>
        <taxon>Pseudomonadota</taxon>
        <taxon>Betaproteobacteria</taxon>
        <taxon>Burkholderiales</taxon>
        <taxon>Oxalobacteraceae</taxon>
        <taxon>Telluria group</taxon>
        <taxon>Massilia</taxon>
    </lineage>
</organism>
<gene>
    <name evidence="4" type="ORF">DIR46_24565</name>
</gene>
<sequence length="162" mass="17629">MPLLSRHALGALLLFAATAAHAQYVWIGPNGTRQYSDRPPPPGTPASKILKSPGRPALEPSTSPEPPDKSKDAVAPPTLAEQEAAFRQRSKARAEQEQKGQEEAGRRRRLAEHCAAARETQANLASGIRVARIGPDGEKTYMSDEEKAARSEQVRRAVQECR</sequence>
<dbReference type="KEGG" id="mtim:DIR46_24565"/>
<protein>
    <submittedName>
        <fullName evidence="4">DUF4124 domain-containing protein</fullName>
    </submittedName>
</protein>
<evidence type="ECO:0000256" key="2">
    <source>
        <dbReference type="SAM" id="SignalP"/>
    </source>
</evidence>
<feature type="chain" id="PRO_5015763930" evidence="2">
    <location>
        <begin position="23"/>
        <end position="162"/>
    </location>
</feature>
<name>A0A2S2DPP4_9BURK</name>
<keyword evidence="5" id="KW-1185">Reference proteome</keyword>
<feature type="region of interest" description="Disordered" evidence="1">
    <location>
        <begin position="135"/>
        <end position="162"/>
    </location>
</feature>
<evidence type="ECO:0000313" key="4">
    <source>
        <dbReference type="EMBL" id="AWL07287.1"/>
    </source>
</evidence>
<dbReference type="Proteomes" id="UP000245820">
    <property type="component" value="Chromosome"/>
</dbReference>
<feature type="signal peptide" evidence="2">
    <location>
        <begin position="1"/>
        <end position="22"/>
    </location>
</feature>
<accession>A0A2S2DPP4</accession>
<feature type="region of interest" description="Disordered" evidence="1">
    <location>
        <begin position="31"/>
        <end position="115"/>
    </location>
</feature>
<evidence type="ECO:0000313" key="5">
    <source>
        <dbReference type="Proteomes" id="UP000245820"/>
    </source>
</evidence>
<proteinExistence type="predicted"/>
<dbReference type="EMBL" id="CP029343">
    <property type="protein sequence ID" value="AWL07287.1"/>
    <property type="molecule type" value="Genomic_DNA"/>
</dbReference>
<keyword evidence="2" id="KW-0732">Signal</keyword>